<feature type="transmembrane region" description="Helical" evidence="1">
    <location>
        <begin position="398"/>
        <end position="426"/>
    </location>
</feature>
<dbReference type="OrthoDB" id="3261041at2"/>
<feature type="transmembrane region" description="Helical" evidence="1">
    <location>
        <begin position="58"/>
        <end position="79"/>
    </location>
</feature>
<feature type="transmembrane region" description="Helical" evidence="1">
    <location>
        <begin position="172"/>
        <end position="189"/>
    </location>
</feature>
<feature type="transmembrane region" description="Helical" evidence="1">
    <location>
        <begin position="447"/>
        <end position="473"/>
    </location>
</feature>
<dbReference type="AlphaFoldDB" id="A0A1I2DKL2"/>
<organism evidence="2 3">
    <name type="scientific">Flavimobilis marinus</name>
    <dbReference type="NCBI Taxonomy" id="285351"/>
    <lineage>
        <taxon>Bacteria</taxon>
        <taxon>Bacillati</taxon>
        <taxon>Actinomycetota</taxon>
        <taxon>Actinomycetes</taxon>
        <taxon>Micrococcales</taxon>
        <taxon>Jonesiaceae</taxon>
        <taxon>Flavimobilis</taxon>
    </lineage>
</organism>
<feature type="transmembrane region" description="Helical" evidence="1">
    <location>
        <begin position="301"/>
        <end position="318"/>
    </location>
</feature>
<feature type="transmembrane region" description="Helical" evidence="1">
    <location>
        <begin position="232"/>
        <end position="251"/>
    </location>
</feature>
<protein>
    <submittedName>
        <fullName evidence="2">ABC-2 type transport system permease protein</fullName>
    </submittedName>
</protein>
<evidence type="ECO:0000313" key="2">
    <source>
        <dbReference type="EMBL" id="SFE81094.1"/>
    </source>
</evidence>
<keyword evidence="1" id="KW-0812">Transmembrane</keyword>
<accession>A0A1I2DKL2</accession>
<keyword evidence="1" id="KW-0472">Membrane</keyword>
<feature type="transmembrane region" description="Helical" evidence="1">
    <location>
        <begin position="100"/>
        <end position="126"/>
    </location>
</feature>
<feature type="transmembrane region" description="Helical" evidence="1">
    <location>
        <begin position="271"/>
        <end position="289"/>
    </location>
</feature>
<feature type="transmembrane region" description="Helical" evidence="1">
    <location>
        <begin position="324"/>
        <end position="348"/>
    </location>
</feature>
<sequence length="521" mass="53323">MVAHLLRLKLQLLGNGLRRSTWQVVGLLLGLLNTVVLLGLTSLGLLATRRVSLELWEITVVFGGSVLVLAWWLLPLLAFGVDSTLDPYRFATFAVPRRTLLLGLGLAALVGMPGIATVVVVLLPVALWVPDLAAAAAAALMAPVVVATCVAGSRATTTALAPIMDSRRFREVAGVIALLPVLLLGPVLIQIGRAAAVGRDAIPGLVEVVSWTPVGAAWAVSVDVSRGDWARAGGHLVVALGTLAALVAVWHHFLGRALVTPPSGAGGARRALGVGLLGSAGGATSAVAARCLTYWLRDPRYVGSLTLIPVLPVVLGIVSGGNDLVVLLTIAPLCAFLVAWTISADVAYDSTAFWLHAATGLPGAADRAGRALAAVAVGGPILTVLVLGAVAWTGRWDALPAAAGLTVGIFATTLGLSSAISARFLYAVPKPGDGPFNAPQGSATANLVVQGIGWLVLVVLVAPEAVLALVAVHAQSEPVGWAALVAGVGIGGVVLTSGVRLGARWYDARTPELMQSLRELD</sequence>
<dbReference type="EMBL" id="FONZ01000001">
    <property type="protein sequence ID" value="SFE81094.1"/>
    <property type="molecule type" value="Genomic_DNA"/>
</dbReference>
<evidence type="ECO:0000256" key="1">
    <source>
        <dbReference type="SAM" id="Phobius"/>
    </source>
</evidence>
<keyword evidence="1" id="KW-1133">Transmembrane helix</keyword>
<feature type="transmembrane region" description="Helical" evidence="1">
    <location>
        <begin position="201"/>
        <end position="220"/>
    </location>
</feature>
<proteinExistence type="predicted"/>
<reference evidence="3" key="1">
    <citation type="submission" date="2016-10" db="EMBL/GenBank/DDBJ databases">
        <authorList>
            <person name="Varghese N."/>
            <person name="Submissions S."/>
        </authorList>
    </citation>
    <scope>NUCLEOTIDE SEQUENCE [LARGE SCALE GENOMIC DNA]</scope>
    <source>
        <strain evidence="3">DSM 19083</strain>
    </source>
</reference>
<name>A0A1I2DKL2_9MICO</name>
<dbReference type="STRING" id="285351.SAMN04488035_0604"/>
<dbReference type="RefSeq" id="WP_093374902.1">
    <property type="nucleotide sequence ID" value="NZ_BNAN01000001.1"/>
</dbReference>
<gene>
    <name evidence="2" type="ORF">SAMN04488035_0604</name>
</gene>
<feature type="transmembrane region" description="Helical" evidence="1">
    <location>
        <begin position="21"/>
        <end position="46"/>
    </location>
</feature>
<keyword evidence="3" id="KW-1185">Reference proteome</keyword>
<feature type="transmembrane region" description="Helical" evidence="1">
    <location>
        <begin position="132"/>
        <end position="151"/>
    </location>
</feature>
<dbReference type="Proteomes" id="UP000198520">
    <property type="component" value="Unassembled WGS sequence"/>
</dbReference>
<feature type="transmembrane region" description="Helical" evidence="1">
    <location>
        <begin position="369"/>
        <end position="392"/>
    </location>
</feature>
<feature type="transmembrane region" description="Helical" evidence="1">
    <location>
        <begin position="479"/>
        <end position="499"/>
    </location>
</feature>
<evidence type="ECO:0000313" key="3">
    <source>
        <dbReference type="Proteomes" id="UP000198520"/>
    </source>
</evidence>